<evidence type="ECO:0000259" key="5">
    <source>
        <dbReference type="Pfam" id="PF05433"/>
    </source>
</evidence>
<evidence type="ECO:0000313" key="6">
    <source>
        <dbReference type="EMBL" id="TWT17645.1"/>
    </source>
</evidence>
<feature type="chain" id="PRO_5023029464" evidence="4">
    <location>
        <begin position="24"/>
        <end position="228"/>
    </location>
</feature>
<comment type="subcellular location">
    <subcellularLocation>
        <location evidence="1">Membrane</location>
    </subcellularLocation>
</comment>
<dbReference type="Proteomes" id="UP000315949">
    <property type="component" value="Unassembled WGS sequence"/>
</dbReference>
<gene>
    <name evidence="6" type="ORF">FQY79_12350</name>
</gene>
<feature type="signal peptide" evidence="4">
    <location>
        <begin position="1"/>
        <end position="23"/>
    </location>
</feature>
<sequence>MKLQATCLAAVLVLVVATGTASAQGGREYDGPYGDSPHRTPGPRGGDWRGSDPQPQYAWARVLRVDPVLDGYARPTRSARDCQVRRDGYVHRDDPYDGYGGGYDPDARRRDDNGRLAASVLGGIAGAVLGSRFGDGSGQLIGTAVGAGAGSAIGRRVYETRRRGPEHVVTVCDPEPYGDRYAGDGGHDPRDVVAYDVTYEYGGREYVTRTDHHPGDRIRVQVDVRAVP</sequence>
<protein>
    <submittedName>
        <fullName evidence="6">Glycine zipper 2TM domain-containing protein</fullName>
    </submittedName>
</protein>
<name>A0A5C5TWP2_9GAMM</name>
<keyword evidence="7" id="KW-1185">Reference proteome</keyword>
<reference evidence="6 7" key="1">
    <citation type="submission" date="2019-07" db="EMBL/GenBank/DDBJ databases">
        <title>Luteimonas sp. YD-1 nov., isolated from acidic soil.</title>
        <authorList>
            <person name="Zhou J."/>
        </authorList>
    </citation>
    <scope>NUCLEOTIDE SEQUENCE [LARGE SCALE GENOMIC DNA]</scope>
    <source>
        <strain evidence="6 7">YD-1</strain>
    </source>
</reference>
<dbReference type="InterPro" id="IPR051407">
    <property type="entry name" value="Bact_OM_lipoprot/Surf_antigen"/>
</dbReference>
<feature type="region of interest" description="Disordered" evidence="3">
    <location>
        <begin position="23"/>
        <end position="53"/>
    </location>
</feature>
<dbReference type="RefSeq" id="WP_146313217.1">
    <property type="nucleotide sequence ID" value="NZ_VOHE01000007.1"/>
</dbReference>
<organism evidence="6 7">
    <name type="scientific">Luteimonas wenzhouensis</name>
    <dbReference type="NCBI Taxonomy" id="2599615"/>
    <lineage>
        <taxon>Bacteria</taxon>
        <taxon>Pseudomonadati</taxon>
        <taxon>Pseudomonadota</taxon>
        <taxon>Gammaproteobacteria</taxon>
        <taxon>Lysobacterales</taxon>
        <taxon>Lysobacteraceae</taxon>
        <taxon>Luteimonas</taxon>
    </lineage>
</organism>
<dbReference type="GO" id="GO:0019867">
    <property type="term" value="C:outer membrane"/>
    <property type="evidence" value="ECO:0007669"/>
    <property type="project" value="InterPro"/>
</dbReference>
<evidence type="ECO:0000256" key="1">
    <source>
        <dbReference type="ARBA" id="ARBA00004370"/>
    </source>
</evidence>
<dbReference type="OrthoDB" id="9132795at2"/>
<comment type="caution">
    <text evidence="6">The sequence shown here is derived from an EMBL/GenBank/DDBJ whole genome shotgun (WGS) entry which is preliminary data.</text>
</comment>
<keyword evidence="4" id="KW-0732">Signal</keyword>
<dbReference type="Pfam" id="PF05433">
    <property type="entry name" value="Rick_17kDa_Anti"/>
    <property type="match status" value="1"/>
</dbReference>
<evidence type="ECO:0000256" key="3">
    <source>
        <dbReference type="SAM" id="MobiDB-lite"/>
    </source>
</evidence>
<evidence type="ECO:0000256" key="2">
    <source>
        <dbReference type="ARBA" id="ARBA00023136"/>
    </source>
</evidence>
<keyword evidence="2" id="KW-0472">Membrane</keyword>
<evidence type="ECO:0000313" key="7">
    <source>
        <dbReference type="Proteomes" id="UP000315949"/>
    </source>
</evidence>
<dbReference type="InterPro" id="IPR008816">
    <property type="entry name" value="Gly_zipper_2TM_dom"/>
</dbReference>
<proteinExistence type="predicted"/>
<dbReference type="PANTHER" id="PTHR35603">
    <property type="match status" value="1"/>
</dbReference>
<evidence type="ECO:0000256" key="4">
    <source>
        <dbReference type="SAM" id="SignalP"/>
    </source>
</evidence>
<accession>A0A5C5TWP2</accession>
<feature type="domain" description="Glycine zipper 2TM" evidence="5">
    <location>
        <begin position="119"/>
        <end position="156"/>
    </location>
</feature>
<dbReference type="EMBL" id="VOHE01000007">
    <property type="protein sequence ID" value="TWT17645.1"/>
    <property type="molecule type" value="Genomic_DNA"/>
</dbReference>
<dbReference type="PANTHER" id="PTHR35603:SF2">
    <property type="entry name" value="OUTER MEMBRANE LIPOPROTEIN"/>
    <property type="match status" value="1"/>
</dbReference>
<dbReference type="AlphaFoldDB" id="A0A5C5TWP2"/>